<dbReference type="AlphaFoldDB" id="A0AAE4FBS9"/>
<comment type="caution">
    <text evidence="1">The sequence shown here is derived from an EMBL/GenBank/DDBJ whole genome shotgun (WGS) entry which is preliminary data.</text>
</comment>
<dbReference type="Proteomes" id="UP001182247">
    <property type="component" value="Unassembled WGS sequence"/>
</dbReference>
<proteinExistence type="predicted"/>
<evidence type="ECO:0000313" key="1">
    <source>
        <dbReference type="EMBL" id="MDS0897833.1"/>
    </source>
</evidence>
<organism evidence="1 2">
    <name type="scientific">Morganella morganii</name>
    <name type="common">Proteus morganii</name>
    <dbReference type="NCBI Taxonomy" id="582"/>
    <lineage>
        <taxon>Bacteria</taxon>
        <taxon>Pseudomonadati</taxon>
        <taxon>Pseudomonadota</taxon>
        <taxon>Gammaproteobacteria</taxon>
        <taxon>Enterobacterales</taxon>
        <taxon>Morganellaceae</taxon>
        <taxon>Morganella</taxon>
    </lineage>
</organism>
<dbReference type="RefSeq" id="WP_004240521.1">
    <property type="nucleotide sequence ID" value="NZ_ABGYJJ040000001.1"/>
</dbReference>
<sequence length="41" mass="4404">MAAYSLTSLFGMSGAPGGFPVILGFEQQLLLLWRGFMLLAV</sequence>
<dbReference type="GeneID" id="93362331"/>
<protein>
    <submittedName>
        <fullName evidence="1">Uncharacterized protein</fullName>
    </submittedName>
</protein>
<dbReference type="EMBL" id="JAPKIY010000012">
    <property type="protein sequence ID" value="MDS0897833.1"/>
    <property type="molecule type" value="Genomic_DNA"/>
</dbReference>
<gene>
    <name evidence="1" type="ORF">OSC06_07600</name>
</gene>
<reference evidence="1" key="1">
    <citation type="submission" date="2023-02" db="EMBL/GenBank/DDBJ databases">
        <title>Detection, antimicrobial susceptibility and genomic characterization of NDM-producing species of Morganellaceae, Yersiniaceae, and Enterobacteriaceae other than Klebsiella.</title>
        <authorList>
            <person name="Camargo C.H."/>
            <person name="Sacchi C.T."/>
            <person name="Campos K.R."/>
        </authorList>
    </citation>
    <scope>NUCLEOTIDE SEQUENCE</scope>
    <source>
        <strain evidence="1">1189_21</strain>
    </source>
</reference>
<evidence type="ECO:0000313" key="2">
    <source>
        <dbReference type="Proteomes" id="UP001182247"/>
    </source>
</evidence>
<accession>A0AAE4FBS9</accession>
<name>A0AAE4FBS9_MORMO</name>